<dbReference type="Pfam" id="PF01325">
    <property type="entry name" value="Fe_dep_repress"/>
    <property type="match status" value="1"/>
</dbReference>
<dbReference type="InterPro" id="IPR036390">
    <property type="entry name" value="WH_DNA-bd_sf"/>
</dbReference>
<evidence type="ECO:0000313" key="3">
    <source>
        <dbReference type="Proteomes" id="UP000252731"/>
    </source>
</evidence>
<keyword evidence="3" id="KW-1185">Reference proteome</keyword>
<dbReference type="RefSeq" id="WP_243856061.1">
    <property type="nucleotide sequence ID" value="NZ_QNSF01000001.1"/>
</dbReference>
<dbReference type="SMART" id="SM00529">
    <property type="entry name" value="HTH_DTXR"/>
    <property type="match status" value="1"/>
</dbReference>
<gene>
    <name evidence="2" type="ORF">DFO70_101520</name>
</gene>
<comment type="caution">
    <text evidence="2">The sequence shown here is derived from an EMBL/GenBank/DDBJ whole genome shotgun (WGS) entry which is preliminary data.</text>
</comment>
<dbReference type="InterPro" id="IPR022687">
    <property type="entry name" value="HTH_DTXR"/>
</dbReference>
<name>A0A366K4U3_CYTFI</name>
<evidence type="ECO:0000259" key="1">
    <source>
        <dbReference type="PROSITE" id="PS50944"/>
    </source>
</evidence>
<dbReference type="PROSITE" id="PS50944">
    <property type="entry name" value="HTH_DTXR"/>
    <property type="match status" value="1"/>
</dbReference>
<sequence length="128" mass="14514">MIPISSKRYILEIYLLQEAHGHATISGIAKVLKVTVSAASKMAGKLKTEGYIHFQPYGTVTLTKAGLEIGQKLYQDHQVLMEFYQLIGVEEKLIRMKVSEVEMHIGTDVVFKIKSFIEDNKKNAWYVP</sequence>
<dbReference type="InterPro" id="IPR022689">
    <property type="entry name" value="Iron_dep_repressor"/>
</dbReference>
<dbReference type="PANTHER" id="PTHR33238:SF7">
    <property type="entry name" value="IRON-DEPENDENT TRANSCRIPTIONAL REGULATOR"/>
    <property type="match status" value="1"/>
</dbReference>
<protein>
    <submittedName>
        <fullName evidence="2">DtxR family iron (Metal) dependent repressor</fullName>
    </submittedName>
</protein>
<dbReference type="PANTHER" id="PTHR33238">
    <property type="entry name" value="IRON (METAL) DEPENDENT REPRESSOR, DTXR FAMILY"/>
    <property type="match status" value="1"/>
</dbReference>
<dbReference type="SUPFAM" id="SSF46785">
    <property type="entry name" value="Winged helix' DNA-binding domain"/>
    <property type="match status" value="1"/>
</dbReference>
<dbReference type="Gene3D" id="1.10.60.10">
    <property type="entry name" value="Iron dependent repressor, metal binding and dimerisation domain"/>
    <property type="match status" value="1"/>
</dbReference>
<evidence type="ECO:0000313" key="2">
    <source>
        <dbReference type="EMBL" id="RBP96704.1"/>
    </source>
</evidence>
<dbReference type="AlphaFoldDB" id="A0A366K4U3"/>
<dbReference type="GO" id="GO:0003700">
    <property type="term" value="F:DNA-binding transcription factor activity"/>
    <property type="evidence" value="ECO:0007669"/>
    <property type="project" value="InterPro"/>
</dbReference>
<feature type="domain" description="HTH dtxR-type" evidence="1">
    <location>
        <begin position="1"/>
        <end position="63"/>
    </location>
</feature>
<dbReference type="GO" id="GO:0046983">
    <property type="term" value="F:protein dimerization activity"/>
    <property type="evidence" value="ECO:0007669"/>
    <property type="project" value="InterPro"/>
</dbReference>
<organism evidence="2 3">
    <name type="scientific">Cytobacillus firmus</name>
    <name type="common">Bacillus firmus</name>
    <dbReference type="NCBI Taxonomy" id="1399"/>
    <lineage>
        <taxon>Bacteria</taxon>
        <taxon>Bacillati</taxon>
        <taxon>Bacillota</taxon>
        <taxon>Bacilli</taxon>
        <taxon>Bacillales</taxon>
        <taxon>Bacillaceae</taxon>
        <taxon>Cytobacillus</taxon>
    </lineage>
</organism>
<accession>A0A366K4U3</accession>
<dbReference type="InterPro" id="IPR036421">
    <property type="entry name" value="Fe_dep_repressor_sf"/>
</dbReference>
<reference evidence="2 3" key="1">
    <citation type="submission" date="2018-06" db="EMBL/GenBank/DDBJ databases">
        <title>Freshwater and sediment microbial communities from various areas in North America, analyzing microbe dynamics in response to fracking.</title>
        <authorList>
            <person name="Lamendella R."/>
        </authorList>
    </citation>
    <scope>NUCLEOTIDE SEQUENCE [LARGE SCALE GENOMIC DNA]</scope>
    <source>
        <strain evidence="2 3">14_TX</strain>
    </source>
</reference>
<dbReference type="GO" id="GO:0003677">
    <property type="term" value="F:DNA binding"/>
    <property type="evidence" value="ECO:0007669"/>
    <property type="project" value="InterPro"/>
</dbReference>
<proteinExistence type="predicted"/>
<dbReference type="Gene3D" id="1.10.10.10">
    <property type="entry name" value="Winged helix-like DNA-binding domain superfamily/Winged helix DNA-binding domain"/>
    <property type="match status" value="1"/>
</dbReference>
<dbReference type="Proteomes" id="UP000252731">
    <property type="component" value="Unassembled WGS sequence"/>
</dbReference>
<dbReference type="InterPro" id="IPR036388">
    <property type="entry name" value="WH-like_DNA-bd_sf"/>
</dbReference>
<dbReference type="EMBL" id="QNSF01000001">
    <property type="protein sequence ID" value="RBP96704.1"/>
    <property type="molecule type" value="Genomic_DNA"/>
</dbReference>
<dbReference type="InterPro" id="IPR050536">
    <property type="entry name" value="DtxR_MntR_Metal-Reg"/>
</dbReference>
<dbReference type="GO" id="GO:0046914">
    <property type="term" value="F:transition metal ion binding"/>
    <property type="evidence" value="ECO:0007669"/>
    <property type="project" value="InterPro"/>
</dbReference>